<dbReference type="KEGG" id="hbl:XJ32_01780"/>
<evidence type="ECO:0000313" key="3">
    <source>
        <dbReference type="Proteomes" id="UP000188298"/>
    </source>
</evidence>
<accession>A0A1Q2LF81</accession>
<organism evidence="2 3">
    <name type="scientific">Helicobacter bilis</name>
    <dbReference type="NCBI Taxonomy" id="37372"/>
    <lineage>
        <taxon>Bacteria</taxon>
        <taxon>Pseudomonadati</taxon>
        <taxon>Campylobacterota</taxon>
        <taxon>Epsilonproteobacteria</taxon>
        <taxon>Campylobacterales</taxon>
        <taxon>Helicobacteraceae</taxon>
        <taxon>Helicobacter</taxon>
    </lineage>
</organism>
<reference evidence="2 3" key="1">
    <citation type="submission" date="2017-02" db="EMBL/GenBank/DDBJ databases">
        <title>Whole genome sequencing of Helicobacter bilis strain AAQJH.</title>
        <authorList>
            <person name="Conlan S."/>
            <person name="Thomas P.J."/>
            <person name="Mullikin J."/>
            <person name="Palmore T.N."/>
            <person name="Frank K.M."/>
            <person name="Segre J.A."/>
        </authorList>
    </citation>
    <scope>NUCLEOTIDE SEQUENCE [LARGE SCALE GENOMIC DNA]</scope>
    <source>
        <strain evidence="2 3">AAQJH</strain>
    </source>
</reference>
<dbReference type="Gene3D" id="2.40.128.520">
    <property type="match status" value="1"/>
</dbReference>
<dbReference type="EMBL" id="CP019645">
    <property type="protein sequence ID" value="AQQ59045.1"/>
    <property type="molecule type" value="Genomic_DNA"/>
</dbReference>
<sequence length="171" mass="19477">MRLLRYGVCLLWGLFGAVYAGDISGIYLTHKGTEGGQAIVEIFKHNGKYYVYGLKNLEAEPVSDSCNKNVELRGRKSVGVVFGYGYTENKKGQFVDGAIYNFYNCKTYHGKIVPKGNDKIDFVGALDSYYVLSKAFEWQKLNTEQSKQYQQYRLPLEKIVPTIDDTIRSRK</sequence>
<dbReference type="RefSeq" id="WP_077388159.1">
    <property type="nucleotide sequence ID" value="NZ_CP019645.1"/>
</dbReference>
<dbReference type="Pfam" id="PF09917">
    <property type="entry name" value="DUF2147"/>
    <property type="match status" value="1"/>
</dbReference>
<dbReference type="AlphaFoldDB" id="A0A1Q2LF81"/>
<gene>
    <name evidence="2" type="ORF">XJ32_01780</name>
</gene>
<dbReference type="InterPro" id="IPR019223">
    <property type="entry name" value="DUF2147"/>
</dbReference>
<protein>
    <recommendedName>
        <fullName evidence="1">DUF2147 domain-containing protein</fullName>
    </recommendedName>
</protein>
<dbReference type="Proteomes" id="UP000188298">
    <property type="component" value="Chromosome"/>
</dbReference>
<feature type="domain" description="DUF2147" evidence="1">
    <location>
        <begin position="25"/>
        <end position="139"/>
    </location>
</feature>
<evidence type="ECO:0000259" key="1">
    <source>
        <dbReference type="Pfam" id="PF09917"/>
    </source>
</evidence>
<evidence type="ECO:0000313" key="2">
    <source>
        <dbReference type="EMBL" id="AQQ59045.1"/>
    </source>
</evidence>
<proteinExistence type="predicted"/>
<name>A0A1Q2LF81_9HELI</name>